<dbReference type="EMBL" id="REGN01001949">
    <property type="protein sequence ID" value="RNA31394.1"/>
    <property type="molecule type" value="Genomic_DNA"/>
</dbReference>
<reference evidence="1 2" key="1">
    <citation type="journal article" date="2018" name="Sci. Rep.">
        <title>Genomic signatures of local adaptation to the degree of environmental predictability in rotifers.</title>
        <authorList>
            <person name="Franch-Gras L."/>
            <person name="Hahn C."/>
            <person name="Garcia-Roger E.M."/>
            <person name="Carmona M.J."/>
            <person name="Serra M."/>
            <person name="Gomez A."/>
        </authorList>
    </citation>
    <scope>NUCLEOTIDE SEQUENCE [LARGE SCALE GENOMIC DNA]</scope>
    <source>
        <strain evidence="1">HYR1</strain>
    </source>
</reference>
<dbReference type="AlphaFoldDB" id="A0A3M7S6D4"/>
<proteinExistence type="predicted"/>
<accession>A0A3M7S6D4</accession>
<gene>
    <name evidence="1" type="ORF">BpHYR1_007160</name>
</gene>
<sequence>MSIILGIFFNWVYYWTQSFFKEIALFKSSSEKDARFSCERCQFLLNYLVNATANYSLSRLIHRKERKILHRNGKFNGWTVYISLKNDQKLVKTHKNRLPPPTYRFLTKTKLRDLKKVDPEKITSSEYRAFNSLSENVSIEPFSTLVTCRISRIPNYSDMSLKSSNYSLWRKDFLKIYIFFDSNFINFFK</sequence>
<keyword evidence="2" id="KW-1185">Reference proteome</keyword>
<evidence type="ECO:0000313" key="2">
    <source>
        <dbReference type="Proteomes" id="UP000276133"/>
    </source>
</evidence>
<name>A0A3M7S6D4_BRAPC</name>
<evidence type="ECO:0000313" key="1">
    <source>
        <dbReference type="EMBL" id="RNA31394.1"/>
    </source>
</evidence>
<organism evidence="1 2">
    <name type="scientific">Brachionus plicatilis</name>
    <name type="common">Marine rotifer</name>
    <name type="synonym">Brachionus muelleri</name>
    <dbReference type="NCBI Taxonomy" id="10195"/>
    <lineage>
        <taxon>Eukaryota</taxon>
        <taxon>Metazoa</taxon>
        <taxon>Spiralia</taxon>
        <taxon>Gnathifera</taxon>
        <taxon>Rotifera</taxon>
        <taxon>Eurotatoria</taxon>
        <taxon>Monogononta</taxon>
        <taxon>Pseudotrocha</taxon>
        <taxon>Ploima</taxon>
        <taxon>Brachionidae</taxon>
        <taxon>Brachionus</taxon>
    </lineage>
</organism>
<comment type="caution">
    <text evidence="1">The sequence shown here is derived from an EMBL/GenBank/DDBJ whole genome shotgun (WGS) entry which is preliminary data.</text>
</comment>
<dbReference type="Proteomes" id="UP000276133">
    <property type="component" value="Unassembled WGS sequence"/>
</dbReference>
<protein>
    <submittedName>
        <fullName evidence="1">Uncharacterized protein</fullName>
    </submittedName>
</protein>